<gene>
    <name evidence="2" type="ORF">TRM7557_00568</name>
</gene>
<dbReference type="SUPFAM" id="SSF53474">
    <property type="entry name" value="alpha/beta-Hydrolases"/>
    <property type="match status" value="1"/>
</dbReference>
<protein>
    <submittedName>
        <fullName evidence="2">Pimelyl-[acyl-carrier protein] methyl ester esterase</fullName>
    </submittedName>
</protein>
<dbReference type="InterPro" id="IPR052897">
    <property type="entry name" value="Sec-Metab_Biosynth_Hydrolase"/>
</dbReference>
<proteinExistence type="predicted"/>
<reference evidence="2 3" key="1">
    <citation type="submission" date="2015-09" db="EMBL/GenBank/DDBJ databases">
        <authorList>
            <consortium name="Swine Surveillance"/>
        </authorList>
    </citation>
    <scope>NUCLEOTIDE SEQUENCE [LARGE SCALE GENOMIC DNA]</scope>
    <source>
        <strain evidence="2 3">CECT 7557</strain>
    </source>
</reference>
<organism evidence="2 3">
    <name type="scientific">Tritonibacter multivorans</name>
    <dbReference type="NCBI Taxonomy" id="928856"/>
    <lineage>
        <taxon>Bacteria</taxon>
        <taxon>Pseudomonadati</taxon>
        <taxon>Pseudomonadota</taxon>
        <taxon>Alphaproteobacteria</taxon>
        <taxon>Rhodobacterales</taxon>
        <taxon>Paracoccaceae</taxon>
        <taxon>Tritonibacter</taxon>
    </lineage>
</organism>
<dbReference type="Gene3D" id="3.40.50.1820">
    <property type="entry name" value="alpha/beta hydrolase"/>
    <property type="match status" value="1"/>
</dbReference>
<accession>A0A0P1G2A2</accession>
<evidence type="ECO:0000313" key="3">
    <source>
        <dbReference type="Proteomes" id="UP000052022"/>
    </source>
</evidence>
<sequence length="253" mass="27479">MRICCRSSCAKPDILSDLLLIHGSCHGAWCWRDLLPELAQRGHSARTLDLPGHYDGRAPETVTLEDTCRAVAEAATSETIIVGHSWGGFPITGALDFMENGPRALVYLCANVPRDGLSVVAVRNAGPRQTIGAAAQRSADGHSFSIAPDAAPDLFYQDCPQEVVDFALPRLCPQPVRPQQTPLPQPARWDDTPKAYIRCLQDRTIPPEYQTTMAAAVPPELRFDMDCGHSPFFAAPAELAAILDRIIAALAKQ</sequence>
<name>A0A0P1G2A2_9RHOB</name>
<evidence type="ECO:0000259" key="1">
    <source>
        <dbReference type="Pfam" id="PF12697"/>
    </source>
</evidence>
<dbReference type="PANTHER" id="PTHR37017">
    <property type="entry name" value="AB HYDROLASE-1 DOMAIN-CONTAINING PROTEIN-RELATED"/>
    <property type="match status" value="1"/>
</dbReference>
<evidence type="ECO:0000313" key="2">
    <source>
        <dbReference type="EMBL" id="CUH75808.1"/>
    </source>
</evidence>
<dbReference type="PANTHER" id="PTHR37017:SF11">
    <property type="entry name" value="ESTERASE_LIPASE_THIOESTERASE DOMAIN-CONTAINING PROTEIN"/>
    <property type="match status" value="1"/>
</dbReference>
<dbReference type="InterPro" id="IPR029058">
    <property type="entry name" value="AB_hydrolase_fold"/>
</dbReference>
<dbReference type="EMBL" id="CYSD01000012">
    <property type="protein sequence ID" value="CUH75808.1"/>
    <property type="molecule type" value="Genomic_DNA"/>
</dbReference>
<dbReference type="InterPro" id="IPR000073">
    <property type="entry name" value="AB_hydrolase_1"/>
</dbReference>
<dbReference type="AlphaFoldDB" id="A0A0P1G2A2"/>
<feature type="domain" description="AB hydrolase-1" evidence="1">
    <location>
        <begin position="18"/>
        <end position="241"/>
    </location>
</feature>
<dbReference type="Proteomes" id="UP000052022">
    <property type="component" value="Unassembled WGS sequence"/>
</dbReference>
<dbReference type="Pfam" id="PF12697">
    <property type="entry name" value="Abhydrolase_6"/>
    <property type="match status" value="1"/>
</dbReference>
<dbReference type="STRING" id="928856.SAMN04488049_103214"/>
<keyword evidence="3" id="KW-1185">Reference proteome</keyword>